<keyword evidence="6" id="KW-1185">Reference proteome</keyword>
<dbReference type="InterPro" id="IPR050425">
    <property type="entry name" value="NAD(P)_dehydrat-like"/>
</dbReference>
<keyword evidence="3" id="KW-0472">Membrane</keyword>
<feature type="transmembrane region" description="Helical" evidence="3">
    <location>
        <begin position="388"/>
        <end position="408"/>
    </location>
</feature>
<dbReference type="GO" id="GO:0005783">
    <property type="term" value="C:endoplasmic reticulum"/>
    <property type="evidence" value="ECO:0007669"/>
    <property type="project" value="TreeGrafter"/>
</dbReference>
<dbReference type="AlphaFoldDB" id="A0A8H4UAE2"/>
<dbReference type="PANTHER" id="PTHR10366">
    <property type="entry name" value="NAD DEPENDENT EPIMERASE/DEHYDRATASE"/>
    <property type="match status" value="1"/>
</dbReference>
<keyword evidence="1" id="KW-0560">Oxidoreductase</keyword>
<dbReference type="Proteomes" id="UP000622797">
    <property type="component" value="Unassembled WGS sequence"/>
</dbReference>
<comment type="caution">
    <text evidence="5">The sequence shown here is derived from an EMBL/GenBank/DDBJ whole genome shotgun (WGS) entry which is preliminary data.</text>
</comment>
<gene>
    <name evidence="5" type="ORF">FSARC_1060</name>
</gene>
<dbReference type="GO" id="GO:0000252">
    <property type="term" value="F:3-beta-hydroxysteroid dehydrogenase [NAD(P)+]/C4-decarboxylase activity"/>
    <property type="evidence" value="ECO:0007669"/>
    <property type="project" value="TreeGrafter"/>
</dbReference>
<feature type="domain" description="3-beta hydroxysteroid dehydrogenase/isomerase" evidence="4">
    <location>
        <begin position="99"/>
        <end position="229"/>
    </location>
</feature>
<comment type="similarity">
    <text evidence="2">Belongs to the NAD(P)-dependent epimerase/dehydratase family. Dihydroflavonol-4-reductase subfamily.</text>
</comment>
<dbReference type="Gene3D" id="3.40.50.720">
    <property type="entry name" value="NAD(P)-binding Rossmann-like Domain"/>
    <property type="match status" value="1"/>
</dbReference>
<dbReference type="GO" id="GO:0006696">
    <property type="term" value="P:ergosterol biosynthetic process"/>
    <property type="evidence" value="ECO:0007669"/>
    <property type="project" value="TreeGrafter"/>
</dbReference>
<proteinExistence type="inferred from homology"/>
<dbReference type="InterPro" id="IPR036291">
    <property type="entry name" value="NAD(P)-bd_dom_sf"/>
</dbReference>
<feature type="transmembrane region" description="Helical" evidence="3">
    <location>
        <begin position="26"/>
        <end position="46"/>
    </location>
</feature>
<dbReference type="SUPFAM" id="SSF51735">
    <property type="entry name" value="NAD(P)-binding Rossmann-fold domains"/>
    <property type="match status" value="1"/>
</dbReference>
<evidence type="ECO:0000313" key="6">
    <source>
        <dbReference type="Proteomes" id="UP000622797"/>
    </source>
</evidence>
<evidence type="ECO:0000256" key="2">
    <source>
        <dbReference type="ARBA" id="ARBA00023445"/>
    </source>
</evidence>
<evidence type="ECO:0000259" key="4">
    <source>
        <dbReference type="Pfam" id="PF01073"/>
    </source>
</evidence>
<accession>A0A8H4UAE2</accession>
<dbReference type="Pfam" id="PF01073">
    <property type="entry name" value="3Beta_HSD"/>
    <property type="match status" value="1"/>
</dbReference>
<sequence length="510" mass="56477">MPTWHEEPRGIANTPTCNANIANGQFLPLIPFGLLVLITTLLSYLFRINHLLKGTPAEVRRLSSERWTPELLSKAYNNLGRCSVDYNDELPPKLNRRYMVTGGNGLVGGYIILQLLARGTPPKSIRIIDIRKTERDDMLAGQATLVDFIQTDIVSKPSVDKAFSKPWEPSIAHLPLTVFHTAAVIIPSARSKHLYKFPEAVNVQGTKNILAASRAAGADIFSSTSSASISIRPVKVFTSPWARHLPHYWQILDDQDFFKPLRRHEEYFGNYPFSKAVAERLVCAENESSFRTGCIRPANGVYGNPTDNPVGSLLVNKAHPTWIPHIVQNFAHGANVAIAHLHHEAVLAGDYCPQAGKPFVVTDPGPPITYGDLYTAIEVLSIRPFRTITLPPIVVLIVSIIIEWYILLPYRFPYIKQFIPEVKGDVKKLQPGLFSICTHLIASDGEARKPITDGGLGYKGVLTTMQGVVMEIMAWNQEQVNEQNGGEKKAYTSSVSLGERIQQLGADTLS</sequence>
<evidence type="ECO:0000256" key="3">
    <source>
        <dbReference type="SAM" id="Phobius"/>
    </source>
</evidence>
<keyword evidence="3" id="KW-1133">Transmembrane helix</keyword>
<name>A0A8H4UAE2_9HYPO</name>
<dbReference type="InterPro" id="IPR002225">
    <property type="entry name" value="3Beta_OHSteriod_DH/Estase"/>
</dbReference>
<dbReference type="PANTHER" id="PTHR10366:SF447">
    <property type="entry name" value="HYDROXYSTEROID DEHYDROGENASE_ISOMERASE FAMILY PROTEIN, PUTATIVE (AFU_ORTHOLOGUE AFUA_1G06450)-RELATED"/>
    <property type="match status" value="1"/>
</dbReference>
<reference evidence="5" key="1">
    <citation type="journal article" date="2020" name="BMC Genomics">
        <title>Correction to: Identification and distribution of gene clusters required for synthesis of sphingolipid metabolism inhibitors in diverse species of the filamentous fungus Fusarium.</title>
        <authorList>
            <person name="Kim H.S."/>
            <person name="Lohmar J.M."/>
            <person name="Busman M."/>
            <person name="Brown D.W."/>
            <person name="Naumann T.A."/>
            <person name="Divon H.H."/>
            <person name="Lysoe E."/>
            <person name="Uhlig S."/>
            <person name="Proctor R.H."/>
        </authorList>
    </citation>
    <scope>NUCLEOTIDE SEQUENCE</scope>
    <source>
        <strain evidence="5">NRRL 20472</strain>
    </source>
</reference>
<evidence type="ECO:0000313" key="5">
    <source>
        <dbReference type="EMBL" id="KAF4972338.1"/>
    </source>
</evidence>
<keyword evidence="3" id="KW-0812">Transmembrane</keyword>
<reference evidence="5" key="2">
    <citation type="submission" date="2020-05" db="EMBL/GenBank/DDBJ databases">
        <authorList>
            <person name="Kim H.-S."/>
            <person name="Proctor R.H."/>
            <person name="Brown D.W."/>
        </authorList>
    </citation>
    <scope>NUCLEOTIDE SEQUENCE</scope>
    <source>
        <strain evidence="5">NRRL 20472</strain>
    </source>
</reference>
<dbReference type="EMBL" id="JABEXW010000060">
    <property type="protein sequence ID" value="KAF4972338.1"/>
    <property type="molecule type" value="Genomic_DNA"/>
</dbReference>
<dbReference type="OrthoDB" id="10058185at2759"/>
<evidence type="ECO:0000256" key="1">
    <source>
        <dbReference type="ARBA" id="ARBA00023002"/>
    </source>
</evidence>
<organism evidence="5 6">
    <name type="scientific">Fusarium sarcochroum</name>
    <dbReference type="NCBI Taxonomy" id="1208366"/>
    <lineage>
        <taxon>Eukaryota</taxon>
        <taxon>Fungi</taxon>
        <taxon>Dikarya</taxon>
        <taxon>Ascomycota</taxon>
        <taxon>Pezizomycotina</taxon>
        <taxon>Sordariomycetes</taxon>
        <taxon>Hypocreomycetidae</taxon>
        <taxon>Hypocreales</taxon>
        <taxon>Nectriaceae</taxon>
        <taxon>Fusarium</taxon>
        <taxon>Fusarium lateritium species complex</taxon>
    </lineage>
</organism>
<protein>
    <recommendedName>
        <fullName evidence="4">3-beta hydroxysteroid dehydrogenase/isomerase domain-containing protein</fullName>
    </recommendedName>
</protein>